<evidence type="ECO:0000313" key="2">
    <source>
        <dbReference type="Proteomes" id="UP001300096"/>
    </source>
</evidence>
<reference evidence="1 2" key="1">
    <citation type="submission" date="2021-06" db="EMBL/GenBank/DDBJ databases">
        <title>Genome-based taxonomic framework of Microbacterium strains isolated from marine environment, the description of four new species and reclassification of four preexisting species.</title>
        <authorList>
            <person name="Lee S.D."/>
            <person name="Kim S.-M."/>
            <person name="Byeon Y.-S."/>
            <person name="Yang H.L."/>
            <person name="Kim I.S."/>
        </authorList>
    </citation>
    <scope>NUCLEOTIDE SEQUENCE [LARGE SCALE GENOMIC DNA]</scope>
    <source>
        <strain evidence="1 2">SSW1-49</strain>
    </source>
</reference>
<dbReference type="RefSeq" id="WP_247630259.1">
    <property type="nucleotide sequence ID" value="NZ_JAHWXN010000001.1"/>
</dbReference>
<keyword evidence="2" id="KW-1185">Reference proteome</keyword>
<sequence length="75" mass="8283">MAHVDRAAHRARILRDSAKEFRQHVGGGIESPLNSIAADLLDRRAARIAAGEEDHSLVQLRYTAEDSTHPEALLE</sequence>
<proteinExistence type="predicted"/>
<comment type="caution">
    <text evidence="1">The sequence shown here is derived from an EMBL/GenBank/DDBJ whole genome shotgun (WGS) entry which is preliminary data.</text>
</comment>
<accession>A0ABT0FGU4</accession>
<gene>
    <name evidence="1" type="ORF">KZC51_12390</name>
</gene>
<evidence type="ECO:0000313" key="1">
    <source>
        <dbReference type="EMBL" id="MCK2036932.1"/>
    </source>
</evidence>
<protein>
    <submittedName>
        <fullName evidence="1">Uncharacterized protein</fullName>
    </submittedName>
</protein>
<organism evidence="1 2">
    <name type="scientific">Microbacterium croceum</name>
    <dbReference type="NCBI Taxonomy" id="2851645"/>
    <lineage>
        <taxon>Bacteria</taxon>
        <taxon>Bacillati</taxon>
        <taxon>Actinomycetota</taxon>
        <taxon>Actinomycetes</taxon>
        <taxon>Micrococcales</taxon>
        <taxon>Microbacteriaceae</taxon>
        <taxon>Microbacterium</taxon>
    </lineage>
</organism>
<name>A0ABT0FGU4_9MICO</name>
<dbReference type="Proteomes" id="UP001300096">
    <property type="component" value="Unassembled WGS sequence"/>
</dbReference>
<dbReference type="EMBL" id="JAHWXN010000001">
    <property type="protein sequence ID" value="MCK2036932.1"/>
    <property type="molecule type" value="Genomic_DNA"/>
</dbReference>